<keyword evidence="13" id="KW-1185">Reference proteome</keyword>
<comment type="similarity">
    <text evidence="2">Belongs to the two pore domain potassium channel (TC 1.A.1.7) family.</text>
</comment>
<evidence type="ECO:0000256" key="3">
    <source>
        <dbReference type="ARBA" id="ARBA00022448"/>
    </source>
</evidence>
<feature type="transmembrane region" description="Helical" evidence="10">
    <location>
        <begin position="69"/>
        <end position="87"/>
    </location>
</feature>
<evidence type="ECO:0000256" key="9">
    <source>
        <dbReference type="ARBA" id="ARBA00023303"/>
    </source>
</evidence>
<evidence type="ECO:0000256" key="4">
    <source>
        <dbReference type="ARBA" id="ARBA00022692"/>
    </source>
</evidence>
<evidence type="ECO:0000256" key="1">
    <source>
        <dbReference type="ARBA" id="ARBA00004141"/>
    </source>
</evidence>
<evidence type="ECO:0000256" key="7">
    <source>
        <dbReference type="ARBA" id="ARBA00023065"/>
    </source>
</evidence>
<evidence type="ECO:0000256" key="8">
    <source>
        <dbReference type="ARBA" id="ARBA00023136"/>
    </source>
</evidence>
<evidence type="ECO:0000256" key="5">
    <source>
        <dbReference type="ARBA" id="ARBA00022837"/>
    </source>
</evidence>
<dbReference type="Proteomes" id="UP001054252">
    <property type="component" value="Unassembled WGS sequence"/>
</dbReference>
<dbReference type="GO" id="GO:0009705">
    <property type="term" value="C:plant-type vacuole membrane"/>
    <property type="evidence" value="ECO:0007669"/>
    <property type="project" value="TreeGrafter"/>
</dbReference>
<dbReference type="GO" id="GO:0005886">
    <property type="term" value="C:plasma membrane"/>
    <property type="evidence" value="ECO:0007669"/>
    <property type="project" value="TreeGrafter"/>
</dbReference>
<dbReference type="SUPFAM" id="SSF81324">
    <property type="entry name" value="Voltage-gated potassium channels"/>
    <property type="match status" value="2"/>
</dbReference>
<evidence type="ECO:0000256" key="6">
    <source>
        <dbReference type="ARBA" id="ARBA00022989"/>
    </source>
</evidence>
<feature type="transmembrane region" description="Helical" evidence="10">
    <location>
        <begin position="241"/>
        <end position="262"/>
    </location>
</feature>
<keyword evidence="7" id="KW-0406">Ion transport</keyword>
<feature type="domain" description="Potassium channel" evidence="11">
    <location>
        <begin position="193"/>
        <end position="265"/>
    </location>
</feature>
<gene>
    <name evidence="12" type="ORF">SLEP1_g29127</name>
</gene>
<dbReference type="Gene3D" id="1.10.287.70">
    <property type="match status" value="2"/>
</dbReference>
<feature type="transmembrane region" description="Helical" evidence="10">
    <location>
        <begin position="124"/>
        <end position="145"/>
    </location>
</feature>
<evidence type="ECO:0000259" key="11">
    <source>
        <dbReference type="Pfam" id="PF07885"/>
    </source>
</evidence>
<evidence type="ECO:0000256" key="10">
    <source>
        <dbReference type="SAM" id="Phobius"/>
    </source>
</evidence>
<dbReference type="InterPro" id="IPR018247">
    <property type="entry name" value="EF_Hand_1_Ca_BS"/>
</dbReference>
<dbReference type="FunFam" id="1.10.287.70:FF:000128">
    <property type="entry name" value="Two-pore potassium channel 1"/>
    <property type="match status" value="1"/>
</dbReference>
<dbReference type="Pfam" id="PF07885">
    <property type="entry name" value="Ion_trans_2"/>
    <property type="match status" value="2"/>
</dbReference>
<comment type="subcellular location">
    <subcellularLocation>
        <location evidence="1">Membrane</location>
        <topology evidence="1">Multi-pass membrane protein</topology>
    </subcellularLocation>
</comment>
<evidence type="ECO:0000313" key="12">
    <source>
        <dbReference type="EMBL" id="GKV18790.1"/>
    </source>
</evidence>
<sequence>MAKDEISQSLLLDVKDSSLDFIKKEVFLRKKHRHYASAPLIDEGSKERSGILSFINLESILAQQSSRHVFFLLAAYLGIGTLCFFLIRNQLEGKKPIGVIDAIYFSVVTMTTVGYGDIVPHSALAKLLACVYVFAGMLLVGLILGKAADYMLEKQEVHLVRAMNMKAKFGQTEILKEVEINRVKYKFINATLLLLMLIIIGTLFLCMVEEMDIIDAFYCVCSTTTTLGYGDKSFSTEAGRIFAVFWILSSTVCLAQFFLYLAELYTGKRQRTLVKRVLTRKLTFTDLERADLDQDDVVSPAEFIVYKLKEMEKITQEDIMLLMERFRNLDVNQSGTLTAADLVPSEAS</sequence>
<reference evidence="12 13" key="1">
    <citation type="journal article" date="2021" name="Commun. Biol.">
        <title>The genome of Shorea leprosula (Dipterocarpaceae) highlights the ecological relevance of drought in aseasonal tropical rainforests.</title>
        <authorList>
            <person name="Ng K.K.S."/>
            <person name="Kobayashi M.J."/>
            <person name="Fawcett J.A."/>
            <person name="Hatakeyama M."/>
            <person name="Paape T."/>
            <person name="Ng C.H."/>
            <person name="Ang C.C."/>
            <person name="Tnah L.H."/>
            <person name="Lee C.T."/>
            <person name="Nishiyama T."/>
            <person name="Sese J."/>
            <person name="O'Brien M.J."/>
            <person name="Copetti D."/>
            <person name="Mohd Noor M.I."/>
            <person name="Ong R.C."/>
            <person name="Putra M."/>
            <person name="Sireger I.Z."/>
            <person name="Indrioko S."/>
            <person name="Kosugi Y."/>
            <person name="Izuno A."/>
            <person name="Isagi Y."/>
            <person name="Lee S.L."/>
            <person name="Shimizu K.K."/>
        </authorList>
    </citation>
    <scope>NUCLEOTIDE SEQUENCE [LARGE SCALE GENOMIC DNA]</scope>
    <source>
        <strain evidence="12">214</strain>
    </source>
</reference>
<proteinExistence type="inferred from homology"/>
<dbReference type="SUPFAM" id="SSF47473">
    <property type="entry name" value="EF-hand"/>
    <property type="match status" value="1"/>
</dbReference>
<organism evidence="12 13">
    <name type="scientific">Rubroshorea leprosula</name>
    <dbReference type="NCBI Taxonomy" id="152421"/>
    <lineage>
        <taxon>Eukaryota</taxon>
        <taxon>Viridiplantae</taxon>
        <taxon>Streptophyta</taxon>
        <taxon>Embryophyta</taxon>
        <taxon>Tracheophyta</taxon>
        <taxon>Spermatophyta</taxon>
        <taxon>Magnoliopsida</taxon>
        <taxon>eudicotyledons</taxon>
        <taxon>Gunneridae</taxon>
        <taxon>Pentapetalae</taxon>
        <taxon>rosids</taxon>
        <taxon>malvids</taxon>
        <taxon>Malvales</taxon>
        <taxon>Dipterocarpaceae</taxon>
        <taxon>Rubroshorea</taxon>
    </lineage>
</organism>
<feature type="transmembrane region" description="Helical" evidence="10">
    <location>
        <begin position="99"/>
        <end position="118"/>
    </location>
</feature>
<keyword evidence="5" id="KW-0106">Calcium</keyword>
<dbReference type="InterPro" id="IPR013099">
    <property type="entry name" value="K_chnl_dom"/>
</dbReference>
<keyword evidence="3" id="KW-0813">Transport</keyword>
<dbReference type="PRINTS" id="PR01333">
    <property type="entry name" value="2POREKCHANEL"/>
</dbReference>
<evidence type="ECO:0000313" key="13">
    <source>
        <dbReference type="Proteomes" id="UP001054252"/>
    </source>
</evidence>
<evidence type="ECO:0000256" key="2">
    <source>
        <dbReference type="ARBA" id="ARBA00010159"/>
    </source>
</evidence>
<dbReference type="PROSITE" id="PS00018">
    <property type="entry name" value="EF_HAND_1"/>
    <property type="match status" value="1"/>
</dbReference>
<keyword evidence="8 10" id="KW-0472">Membrane</keyword>
<keyword evidence="6 10" id="KW-1133">Transmembrane helix</keyword>
<name>A0AAV5K7M9_9ROSI</name>
<keyword evidence="9" id="KW-0407">Ion channel</keyword>
<dbReference type="AlphaFoldDB" id="A0AAV5K7M9"/>
<dbReference type="InterPro" id="IPR011992">
    <property type="entry name" value="EF-hand-dom_pair"/>
</dbReference>
<dbReference type="EMBL" id="BPVZ01000051">
    <property type="protein sequence ID" value="GKV18790.1"/>
    <property type="molecule type" value="Genomic_DNA"/>
</dbReference>
<feature type="domain" description="Potassium channel" evidence="11">
    <location>
        <begin position="73"/>
        <end position="151"/>
    </location>
</feature>
<dbReference type="PANTHER" id="PTHR11003">
    <property type="entry name" value="POTASSIUM CHANNEL, SUBFAMILY K"/>
    <property type="match status" value="1"/>
</dbReference>
<dbReference type="GO" id="GO:0030322">
    <property type="term" value="P:stabilization of membrane potential"/>
    <property type="evidence" value="ECO:0007669"/>
    <property type="project" value="TreeGrafter"/>
</dbReference>
<dbReference type="PANTHER" id="PTHR11003:SF271">
    <property type="entry name" value="TWO-PORE POTASSIUM CHANNEL 1-LIKE"/>
    <property type="match status" value="1"/>
</dbReference>
<dbReference type="GO" id="GO:0015271">
    <property type="term" value="F:outward rectifier potassium channel activity"/>
    <property type="evidence" value="ECO:0007669"/>
    <property type="project" value="TreeGrafter"/>
</dbReference>
<dbReference type="GO" id="GO:0022841">
    <property type="term" value="F:potassium ion leak channel activity"/>
    <property type="evidence" value="ECO:0007669"/>
    <property type="project" value="TreeGrafter"/>
</dbReference>
<protein>
    <recommendedName>
        <fullName evidence="11">Potassium channel domain-containing protein</fullName>
    </recommendedName>
</protein>
<feature type="transmembrane region" description="Helical" evidence="10">
    <location>
        <begin position="187"/>
        <end position="205"/>
    </location>
</feature>
<dbReference type="InterPro" id="IPR003280">
    <property type="entry name" value="2pore_dom_K_chnl"/>
</dbReference>
<accession>A0AAV5K7M9</accession>
<comment type="caution">
    <text evidence="12">The sequence shown here is derived from an EMBL/GenBank/DDBJ whole genome shotgun (WGS) entry which is preliminary data.</text>
</comment>
<keyword evidence="4 10" id="KW-0812">Transmembrane</keyword>